<proteinExistence type="predicted"/>
<gene>
    <name evidence="2" type="ORF">KP014_08610</name>
    <name evidence="3" type="ORF">SAMN04487895_12515</name>
</gene>
<reference evidence="3 4" key="1">
    <citation type="submission" date="2016-10" db="EMBL/GenBank/DDBJ databases">
        <authorList>
            <person name="de Groot N.N."/>
        </authorList>
    </citation>
    <scope>NUCLEOTIDE SEQUENCE [LARGE SCALE GENOMIC DNA]</scope>
    <source>
        <strain evidence="3 4">CGMCC 1.10238</strain>
    </source>
</reference>
<name>A0A1H8VJX8_9BACL</name>
<dbReference type="Proteomes" id="UP000683429">
    <property type="component" value="Chromosome"/>
</dbReference>
<dbReference type="EMBL" id="CP076607">
    <property type="protein sequence ID" value="QWU17207.1"/>
    <property type="molecule type" value="Genomic_DNA"/>
</dbReference>
<evidence type="ECO:0000313" key="4">
    <source>
        <dbReference type="Proteomes" id="UP000198809"/>
    </source>
</evidence>
<evidence type="ECO:0000256" key="1">
    <source>
        <dbReference type="SAM" id="SignalP"/>
    </source>
</evidence>
<reference evidence="2 5" key="2">
    <citation type="submission" date="2021-06" db="EMBL/GenBank/DDBJ databases">
        <title>Whole genome sequence of Paenibacillus sophorae DSM23020 for comparative genomics.</title>
        <authorList>
            <person name="Kim M.-J."/>
            <person name="Lee G."/>
            <person name="Shin J.-H."/>
        </authorList>
    </citation>
    <scope>NUCLEOTIDE SEQUENCE [LARGE SCALE GENOMIC DNA]</scope>
    <source>
        <strain evidence="2 5">DSM 23020</strain>
    </source>
</reference>
<keyword evidence="5" id="KW-1185">Reference proteome</keyword>
<sequence length="370" mass="40666">MRKTKLAFTGVLVSALIFMSASAYASPKTIDEFEKHRLEVVNQELTENNLSPVTDLNSELLQKEVNDEKTKDKVEKLKKAEIVLMTFDENGQLVEADSSEKGNVISRFGKDEKKGKKTEIESTDVNALSILPDSYPAPAGSTTGAFHRLISPASTTSLSYTGAVADDVTLPNYDVNTATTYQEAAYLYSGIDQSGVGIAEVGFGTYKGTQGNGWFALFHARAAHDITTPSTGDDYAEYYYDFANPYSGGQTITGYKVYYHTYDSVLTITYQINYSTIYVVKFNGYNSLNKSVKRVTAIAMPSTTTGKFHVSYGSYANWGNYRWLTNDGTGTVYPGAVSGVSESTWSHGGAIDFIKTVYSGTDRDEQYKIY</sequence>
<keyword evidence="1" id="KW-0732">Signal</keyword>
<dbReference type="RefSeq" id="WP_051499453.1">
    <property type="nucleotide sequence ID" value="NZ_CP076607.1"/>
</dbReference>
<protein>
    <submittedName>
        <fullName evidence="3">Uncharacterized protein</fullName>
    </submittedName>
</protein>
<dbReference type="AlphaFoldDB" id="A0A1H8VJX8"/>
<evidence type="ECO:0000313" key="5">
    <source>
        <dbReference type="Proteomes" id="UP000683429"/>
    </source>
</evidence>
<evidence type="ECO:0000313" key="2">
    <source>
        <dbReference type="EMBL" id="QWU17207.1"/>
    </source>
</evidence>
<dbReference type="STRING" id="1333845.SAMN04487895_12515"/>
<organism evidence="3 4">
    <name type="scientific">Paenibacillus sophorae</name>
    <dbReference type="NCBI Taxonomy" id="1333845"/>
    <lineage>
        <taxon>Bacteria</taxon>
        <taxon>Bacillati</taxon>
        <taxon>Bacillota</taxon>
        <taxon>Bacilli</taxon>
        <taxon>Bacillales</taxon>
        <taxon>Paenibacillaceae</taxon>
        <taxon>Paenibacillus</taxon>
    </lineage>
</organism>
<evidence type="ECO:0000313" key="3">
    <source>
        <dbReference type="EMBL" id="SEP15701.1"/>
    </source>
</evidence>
<dbReference type="OrthoDB" id="2622694at2"/>
<dbReference type="EMBL" id="FODH01000025">
    <property type="protein sequence ID" value="SEP15701.1"/>
    <property type="molecule type" value="Genomic_DNA"/>
</dbReference>
<feature type="chain" id="PRO_5011548457" evidence="1">
    <location>
        <begin position="26"/>
        <end position="370"/>
    </location>
</feature>
<dbReference type="Proteomes" id="UP000198809">
    <property type="component" value="Unassembled WGS sequence"/>
</dbReference>
<feature type="signal peptide" evidence="1">
    <location>
        <begin position="1"/>
        <end position="25"/>
    </location>
</feature>
<accession>A0A1H8VJX8</accession>